<dbReference type="GO" id="GO:0009103">
    <property type="term" value="P:lipopolysaccharide biosynthetic process"/>
    <property type="evidence" value="ECO:0007669"/>
    <property type="project" value="TreeGrafter"/>
</dbReference>
<evidence type="ECO:0000259" key="3">
    <source>
        <dbReference type="Pfam" id="PF00534"/>
    </source>
</evidence>
<dbReference type="AlphaFoldDB" id="A0A2M8KUD6"/>
<accession>A0A2M8KUD6</accession>
<dbReference type="Gene3D" id="3.40.50.2000">
    <property type="entry name" value="Glycogen Phosphorylase B"/>
    <property type="match status" value="2"/>
</dbReference>
<feature type="domain" description="Glycosyl transferase family 1" evidence="3">
    <location>
        <begin position="187"/>
        <end position="351"/>
    </location>
</feature>
<protein>
    <recommendedName>
        <fullName evidence="7">Glycosyl transferase family 1 domain-containing protein</fullName>
    </recommendedName>
</protein>
<evidence type="ECO:0000313" key="6">
    <source>
        <dbReference type="Proteomes" id="UP000231569"/>
    </source>
</evidence>
<name>A0A2M8KUD6_9BACT</name>
<dbReference type="PANTHER" id="PTHR46401:SF2">
    <property type="entry name" value="GLYCOSYLTRANSFERASE WBBK-RELATED"/>
    <property type="match status" value="1"/>
</dbReference>
<comment type="caution">
    <text evidence="5">The sequence shown here is derived from an EMBL/GenBank/DDBJ whole genome shotgun (WGS) entry which is preliminary data.</text>
</comment>
<dbReference type="EMBL" id="PFEE01000061">
    <property type="protein sequence ID" value="PJE63521.1"/>
    <property type="molecule type" value="Genomic_DNA"/>
</dbReference>
<evidence type="ECO:0000259" key="4">
    <source>
        <dbReference type="Pfam" id="PF13439"/>
    </source>
</evidence>
<feature type="domain" description="Glycosyltransferase subfamily 4-like N-terminal" evidence="4">
    <location>
        <begin position="14"/>
        <end position="172"/>
    </location>
</feature>
<keyword evidence="2" id="KW-0472">Membrane</keyword>
<organism evidence="5 6">
    <name type="scientific">Candidatus Roizmanbacteria bacterium CG10_big_fil_rev_8_21_14_0_10_45_7</name>
    <dbReference type="NCBI Taxonomy" id="1974854"/>
    <lineage>
        <taxon>Bacteria</taxon>
        <taxon>Candidatus Roizmaniibacteriota</taxon>
    </lineage>
</organism>
<feature type="transmembrane region" description="Helical" evidence="2">
    <location>
        <begin position="92"/>
        <end position="113"/>
    </location>
</feature>
<dbReference type="GO" id="GO:0016757">
    <property type="term" value="F:glycosyltransferase activity"/>
    <property type="evidence" value="ECO:0007669"/>
    <property type="project" value="InterPro"/>
</dbReference>
<dbReference type="Pfam" id="PF13439">
    <property type="entry name" value="Glyco_transf_4"/>
    <property type="match status" value="1"/>
</dbReference>
<dbReference type="InterPro" id="IPR001296">
    <property type="entry name" value="Glyco_trans_1"/>
</dbReference>
<evidence type="ECO:0000313" key="5">
    <source>
        <dbReference type="EMBL" id="PJE63521.1"/>
    </source>
</evidence>
<dbReference type="Pfam" id="PF00534">
    <property type="entry name" value="Glycos_transf_1"/>
    <property type="match status" value="1"/>
</dbReference>
<keyword evidence="1" id="KW-0808">Transferase</keyword>
<gene>
    <name evidence="5" type="ORF">COU89_02835</name>
</gene>
<keyword evidence="2" id="KW-1133">Transmembrane helix</keyword>
<sequence>MMVLIGPTNPHFQGGIVEYTHYLADALKKAGVPVQVLSFSRPYPKQFYKGSPTAQLNLPEIPGELSLLDWLSPFSWVRVWWHIKTLDTSMMIVQWWTFFWALPYMVVMLLVRLTTQTKIVVVVHNISDHEPSWWKSLLSYMVFWLAHGYITHAKTLQQDLLRMFPHKETNLHLNPIPNTAVSMPQKLDAQKKLNVSSPLLLFFGIVRPYKGLEVLLEALVSVRQAIPSIKLLVAGDFWRDEQRYQDKITALGLQHEVILHNAFILDSNIPLYMAAADVAVFPYITATGTASTKLALRYNLPIIASEVGDVPDMFALGTIGAMVPPNNPTQLSEAIIDFFKHKRNYQKAIQAISKELTWDSLAQSVLTMLHTSYG</sequence>
<dbReference type="InterPro" id="IPR028098">
    <property type="entry name" value="Glyco_trans_4-like_N"/>
</dbReference>
<evidence type="ECO:0000256" key="2">
    <source>
        <dbReference type="SAM" id="Phobius"/>
    </source>
</evidence>
<proteinExistence type="predicted"/>
<dbReference type="Proteomes" id="UP000231569">
    <property type="component" value="Unassembled WGS sequence"/>
</dbReference>
<evidence type="ECO:0000256" key="1">
    <source>
        <dbReference type="ARBA" id="ARBA00022679"/>
    </source>
</evidence>
<keyword evidence="2" id="KW-0812">Transmembrane</keyword>
<dbReference type="SUPFAM" id="SSF53756">
    <property type="entry name" value="UDP-Glycosyltransferase/glycogen phosphorylase"/>
    <property type="match status" value="1"/>
</dbReference>
<evidence type="ECO:0008006" key="7">
    <source>
        <dbReference type="Google" id="ProtNLM"/>
    </source>
</evidence>
<dbReference type="PANTHER" id="PTHR46401">
    <property type="entry name" value="GLYCOSYLTRANSFERASE WBBK-RELATED"/>
    <property type="match status" value="1"/>
</dbReference>
<reference evidence="6" key="1">
    <citation type="submission" date="2017-09" db="EMBL/GenBank/DDBJ databases">
        <title>Depth-based differentiation of microbial function through sediment-hosted aquifers and enrichment of novel symbionts in the deep terrestrial subsurface.</title>
        <authorList>
            <person name="Probst A.J."/>
            <person name="Ladd B."/>
            <person name="Jarett J.K."/>
            <person name="Geller-Mcgrath D.E."/>
            <person name="Sieber C.M.K."/>
            <person name="Emerson J.B."/>
            <person name="Anantharaman K."/>
            <person name="Thomas B.C."/>
            <person name="Malmstrom R."/>
            <person name="Stieglmeier M."/>
            <person name="Klingl A."/>
            <person name="Woyke T."/>
            <person name="Ryan C.M."/>
            <person name="Banfield J.F."/>
        </authorList>
    </citation>
    <scope>NUCLEOTIDE SEQUENCE [LARGE SCALE GENOMIC DNA]</scope>
</reference>